<evidence type="ECO:0000313" key="2">
    <source>
        <dbReference type="EMBL" id="LAB52067.1"/>
    </source>
</evidence>
<proteinExistence type="predicted"/>
<name>A0A2D4P267_MICSU</name>
<feature type="region of interest" description="Disordered" evidence="1">
    <location>
        <begin position="1"/>
        <end position="32"/>
    </location>
</feature>
<evidence type="ECO:0000256" key="1">
    <source>
        <dbReference type="SAM" id="MobiDB-lite"/>
    </source>
</evidence>
<reference evidence="2" key="1">
    <citation type="submission" date="2017-07" db="EMBL/GenBank/DDBJ databases">
        <authorList>
            <person name="Mikheyev A."/>
            <person name="Grau M."/>
        </authorList>
    </citation>
    <scope>NUCLEOTIDE SEQUENCE</scope>
    <source>
        <tissue evidence="2">Venom_gland</tissue>
    </source>
</reference>
<sequence length="103" mass="11651">MSMVFSHGLSSRIPPSPSGNLTRLAGAPSSPTECPTAVDLEWVTILPMVVQEEERSRDSGRRTWWVSLLASTEWGWVLVRKKGTTMQFLLRHHDTFSLHQFSL</sequence>
<dbReference type="EMBL" id="IACN01043963">
    <property type="protein sequence ID" value="LAB52067.1"/>
    <property type="molecule type" value="Transcribed_RNA"/>
</dbReference>
<accession>A0A2D4P267</accession>
<reference evidence="2" key="2">
    <citation type="submission" date="2017-11" db="EMBL/GenBank/DDBJ databases">
        <title>Coralsnake Venomics: Analyses of Venom Gland Transcriptomes and Proteomes of Six Brazilian Taxa.</title>
        <authorList>
            <person name="Aird S.D."/>
            <person name="Jorge da Silva N."/>
            <person name="Qiu L."/>
            <person name="Villar-Briones A."/>
            <person name="Aparecida-Saddi V."/>
            <person name="Campos-Telles M.P."/>
            <person name="Grau M."/>
            <person name="Mikheyev A.S."/>
        </authorList>
    </citation>
    <scope>NUCLEOTIDE SEQUENCE</scope>
    <source>
        <tissue evidence="2">Venom_gland</tissue>
    </source>
</reference>
<dbReference type="AlphaFoldDB" id="A0A2D4P267"/>
<protein>
    <submittedName>
        <fullName evidence="2">Uncharacterized protein</fullName>
    </submittedName>
</protein>
<organism evidence="2">
    <name type="scientific">Micrurus surinamensis</name>
    <name type="common">Surinam coral snake</name>
    <dbReference type="NCBI Taxonomy" id="129470"/>
    <lineage>
        <taxon>Eukaryota</taxon>
        <taxon>Metazoa</taxon>
        <taxon>Chordata</taxon>
        <taxon>Craniata</taxon>
        <taxon>Vertebrata</taxon>
        <taxon>Euteleostomi</taxon>
        <taxon>Lepidosauria</taxon>
        <taxon>Squamata</taxon>
        <taxon>Bifurcata</taxon>
        <taxon>Unidentata</taxon>
        <taxon>Episquamata</taxon>
        <taxon>Toxicofera</taxon>
        <taxon>Serpentes</taxon>
        <taxon>Colubroidea</taxon>
        <taxon>Elapidae</taxon>
        <taxon>Elapinae</taxon>
        <taxon>Micrurus</taxon>
    </lineage>
</organism>